<organism evidence="1 2">
    <name type="scientific">Prosthecobacter debontii</name>
    <dbReference type="NCBI Taxonomy" id="48467"/>
    <lineage>
        <taxon>Bacteria</taxon>
        <taxon>Pseudomonadati</taxon>
        <taxon>Verrucomicrobiota</taxon>
        <taxon>Verrucomicrobiia</taxon>
        <taxon>Verrucomicrobiales</taxon>
        <taxon>Verrucomicrobiaceae</taxon>
        <taxon>Prosthecobacter</taxon>
    </lineage>
</organism>
<dbReference type="Proteomes" id="UP000190774">
    <property type="component" value="Unassembled WGS sequence"/>
</dbReference>
<evidence type="ECO:0000313" key="1">
    <source>
        <dbReference type="EMBL" id="SKA77207.1"/>
    </source>
</evidence>
<gene>
    <name evidence="1" type="ORF">SAMN02745166_00334</name>
</gene>
<sequence length="217" mass="25288">MEHIKMKDPYNDLADKIAQSLKTFCAIHVRLTDFRGFQPRSEEKYKRDIIDTLQSIFKPEEFLVISTDEPENTLFFSEILDSFPNHIFLDEFIVKNHSDGFSNLPFTDETTFGLICNLVLQRSEQFAGTPGSSYTAMIHRGRLRHRLSTQMNGSTDDVTSEFKFISNGFDDRPIPFNRGVYLETREGPFSWNRTELPISTGWKSWYREWPESVKPVI</sequence>
<proteinExistence type="predicted"/>
<keyword evidence="2" id="KW-1185">Reference proteome</keyword>
<dbReference type="Gene3D" id="3.40.50.11350">
    <property type="match status" value="1"/>
</dbReference>
<protein>
    <submittedName>
        <fullName evidence="1">Uncharacterized protein</fullName>
    </submittedName>
</protein>
<dbReference type="RefSeq" id="WP_078811559.1">
    <property type="nucleotide sequence ID" value="NZ_FUYE01000001.1"/>
</dbReference>
<dbReference type="STRING" id="48467.SAMN02745166_00334"/>
<name>A0A1T4WJ40_9BACT</name>
<dbReference type="EMBL" id="FUYE01000001">
    <property type="protein sequence ID" value="SKA77207.1"/>
    <property type="molecule type" value="Genomic_DNA"/>
</dbReference>
<accession>A0A1T4WJ40</accession>
<dbReference type="AlphaFoldDB" id="A0A1T4WJ40"/>
<reference evidence="2" key="1">
    <citation type="submission" date="2017-02" db="EMBL/GenBank/DDBJ databases">
        <authorList>
            <person name="Varghese N."/>
            <person name="Submissions S."/>
        </authorList>
    </citation>
    <scope>NUCLEOTIDE SEQUENCE [LARGE SCALE GENOMIC DNA]</scope>
    <source>
        <strain evidence="2">ATCC 700200</strain>
    </source>
</reference>
<evidence type="ECO:0000313" key="2">
    <source>
        <dbReference type="Proteomes" id="UP000190774"/>
    </source>
</evidence>